<dbReference type="GO" id="GO:0000146">
    <property type="term" value="F:microfilament motor activity"/>
    <property type="evidence" value="ECO:0007669"/>
    <property type="project" value="TreeGrafter"/>
</dbReference>
<feature type="coiled-coil region" evidence="1">
    <location>
        <begin position="227"/>
        <end position="597"/>
    </location>
</feature>
<sequence length="763" mass="88292">MINHDLAQGVLDFFNELGREYFQCLEVDSLAAVFDCIIPKTLDYIYKTTNTVEVPGSTIFESLYLLLEILSDDIRFVDIIEFTKAAKGDDLEQLKLLALTLYQLAILDCNMVGKISESLSPESVGKVVELINFLENPCNWPHDQQWSFILLSKERQSVLPSDIDKENFQAPRNSLCQTPMGWRKQVQPSSALTSKSRARSMYTFTPSTHFNASFVNSPIGNVMCSPSFEAKRELRKLKNAYNKVMREYEESEKANARMSEAFNTMKKHFTDKLTNLECQLDNKKFECSELAEQLEKQVVTVNIAESLQESNKKLSTTIASLRSDVERLTCINDDNSKRCFSLEKDVKFKEEKINLLEKDLSEKENYIMNVLDKHKNELDKKEREKLQLSEKLNNLIEHNQELTKDRLRLKEELIEEQSNAHEEQHVIRSHYQAKIAELSKKVDDLSKKNETLLSQNEHLKISLLNAQEEKNQLEDEISELKEEVISKEELVKKTVKREDVLTNLNSRLTLKIKRLEGDLETTKKTCQEEVEKYSELVERQNLFTESDMIKEQNEEIKKLKENVTYLEEEKDKALYEIDELKEEIRVLEEEKKSWEMFRNSDKNFFCKVDDNMFNNHPSILEESSSNTELLSNGPNDFNFDSESLAMFANSIVEGESDDTSSYNAEIELEECTFTTFAGGMTQICRIGRDTFFASEDDESEYQTADQFLRDSRNSCYGNLHLDSIAGEDSELMRSLSTKSLHSKVGRKKLFSKISKRISRAKLL</sequence>
<keyword evidence="1" id="KW-0175">Coiled coil</keyword>
<dbReference type="GO" id="GO:0005737">
    <property type="term" value="C:cytoplasm"/>
    <property type="evidence" value="ECO:0007669"/>
    <property type="project" value="TreeGrafter"/>
</dbReference>
<evidence type="ECO:0000313" key="3">
    <source>
        <dbReference type="WBParaSite" id="SVE_0527300.1"/>
    </source>
</evidence>
<dbReference type="GO" id="GO:0016460">
    <property type="term" value="C:myosin II complex"/>
    <property type="evidence" value="ECO:0007669"/>
    <property type="project" value="TreeGrafter"/>
</dbReference>
<reference evidence="2" key="1">
    <citation type="submission" date="2014-07" db="EMBL/GenBank/DDBJ databases">
        <authorList>
            <person name="Martin A.A"/>
            <person name="De Silva N."/>
        </authorList>
    </citation>
    <scope>NUCLEOTIDE SEQUENCE</scope>
</reference>
<dbReference type="STRING" id="75913.A0A0K0F8X2"/>
<reference evidence="3" key="2">
    <citation type="submission" date="2015-08" db="UniProtKB">
        <authorList>
            <consortium name="WormBaseParasite"/>
        </authorList>
    </citation>
    <scope>IDENTIFICATION</scope>
</reference>
<dbReference type="PANTHER" id="PTHR45615">
    <property type="entry name" value="MYOSIN HEAVY CHAIN, NON-MUSCLE"/>
    <property type="match status" value="1"/>
</dbReference>
<dbReference type="WBParaSite" id="SVE_0527300.1">
    <property type="protein sequence ID" value="SVE_0527300.1"/>
    <property type="gene ID" value="SVE_0527300"/>
</dbReference>
<dbReference type="GO" id="GO:0032982">
    <property type="term" value="C:myosin filament"/>
    <property type="evidence" value="ECO:0007669"/>
    <property type="project" value="TreeGrafter"/>
</dbReference>
<name>A0A0K0F8X2_STRVS</name>
<dbReference type="GO" id="GO:0051015">
    <property type="term" value="F:actin filament binding"/>
    <property type="evidence" value="ECO:0007669"/>
    <property type="project" value="TreeGrafter"/>
</dbReference>
<keyword evidence="2" id="KW-1185">Reference proteome</keyword>
<proteinExistence type="predicted"/>
<organism evidence="2 3">
    <name type="scientific">Strongyloides venezuelensis</name>
    <name type="common">Threadworm</name>
    <dbReference type="NCBI Taxonomy" id="75913"/>
    <lineage>
        <taxon>Eukaryota</taxon>
        <taxon>Metazoa</taxon>
        <taxon>Ecdysozoa</taxon>
        <taxon>Nematoda</taxon>
        <taxon>Chromadorea</taxon>
        <taxon>Rhabditida</taxon>
        <taxon>Tylenchina</taxon>
        <taxon>Panagrolaimomorpha</taxon>
        <taxon>Strongyloidoidea</taxon>
        <taxon>Strongyloididae</taxon>
        <taxon>Strongyloides</taxon>
    </lineage>
</organism>
<evidence type="ECO:0000256" key="1">
    <source>
        <dbReference type="SAM" id="Coils"/>
    </source>
</evidence>
<dbReference type="AlphaFoldDB" id="A0A0K0F8X2"/>
<accession>A0A0K0F8X2</accession>
<evidence type="ECO:0000313" key="2">
    <source>
        <dbReference type="Proteomes" id="UP000035680"/>
    </source>
</evidence>
<protein>
    <submittedName>
        <fullName evidence="3">Daple-like protein</fullName>
    </submittedName>
</protein>
<dbReference type="Proteomes" id="UP000035680">
    <property type="component" value="Unassembled WGS sequence"/>
</dbReference>
<dbReference type="PANTHER" id="PTHR45615:SF40">
    <property type="entry name" value="MYOSIN HEAVY CHAIN, NON-MUSCLE"/>
    <property type="match status" value="1"/>
</dbReference>